<evidence type="ECO:0000313" key="2">
    <source>
        <dbReference type="Proteomes" id="UP000008311"/>
    </source>
</evidence>
<accession>B9SBA0</accession>
<evidence type="ECO:0000313" key="1">
    <source>
        <dbReference type="EMBL" id="EEF39108.1"/>
    </source>
</evidence>
<keyword evidence="2" id="KW-1185">Reference proteome</keyword>
<reference evidence="2" key="1">
    <citation type="journal article" date="2010" name="Nat. Biotechnol.">
        <title>Draft genome sequence of the oilseed species Ricinus communis.</title>
        <authorList>
            <person name="Chan A.P."/>
            <person name="Crabtree J."/>
            <person name="Zhao Q."/>
            <person name="Lorenzi H."/>
            <person name="Orvis J."/>
            <person name="Puiu D."/>
            <person name="Melake-Berhan A."/>
            <person name="Jones K.M."/>
            <person name="Redman J."/>
            <person name="Chen G."/>
            <person name="Cahoon E.B."/>
            <person name="Gedil M."/>
            <person name="Stanke M."/>
            <person name="Haas B.J."/>
            <person name="Wortman J.R."/>
            <person name="Fraser-Liggett C.M."/>
            <person name="Ravel J."/>
            <person name="Rabinowicz P.D."/>
        </authorList>
    </citation>
    <scope>NUCLEOTIDE SEQUENCE [LARGE SCALE GENOMIC DNA]</scope>
    <source>
        <strain evidence="2">cv. Hale</strain>
    </source>
</reference>
<dbReference type="Proteomes" id="UP000008311">
    <property type="component" value="Unassembled WGS sequence"/>
</dbReference>
<dbReference type="AlphaFoldDB" id="B9SBA0"/>
<organism evidence="1 2">
    <name type="scientific">Ricinus communis</name>
    <name type="common">Castor bean</name>
    <dbReference type="NCBI Taxonomy" id="3988"/>
    <lineage>
        <taxon>Eukaryota</taxon>
        <taxon>Viridiplantae</taxon>
        <taxon>Streptophyta</taxon>
        <taxon>Embryophyta</taxon>
        <taxon>Tracheophyta</taxon>
        <taxon>Spermatophyta</taxon>
        <taxon>Magnoliopsida</taxon>
        <taxon>eudicotyledons</taxon>
        <taxon>Gunneridae</taxon>
        <taxon>Pentapetalae</taxon>
        <taxon>rosids</taxon>
        <taxon>fabids</taxon>
        <taxon>Malpighiales</taxon>
        <taxon>Euphorbiaceae</taxon>
        <taxon>Acalyphoideae</taxon>
        <taxon>Acalypheae</taxon>
        <taxon>Ricinus</taxon>
    </lineage>
</organism>
<proteinExistence type="predicted"/>
<gene>
    <name evidence="1" type="ORF">RCOM_0650160</name>
</gene>
<dbReference type="InParanoid" id="B9SBA0"/>
<name>B9SBA0_RICCO</name>
<dbReference type="EMBL" id="EQ973912">
    <property type="protein sequence ID" value="EEF39108.1"/>
    <property type="molecule type" value="Genomic_DNA"/>
</dbReference>
<protein>
    <submittedName>
        <fullName evidence="1">Uncharacterized protein</fullName>
    </submittedName>
</protein>
<sequence length="57" mass="6634">MSLILQDMTLGNARKHYERQLSKQAFHDQTRAQTGEFVLQKQAEDLSAEERKLESDL</sequence>